<dbReference type="PROSITE" id="PS51459">
    <property type="entry name" value="FIDO"/>
    <property type="match status" value="1"/>
</dbReference>
<dbReference type="PANTHER" id="PTHR13504">
    <property type="entry name" value="FIDO DOMAIN-CONTAINING PROTEIN DDB_G0283145"/>
    <property type="match status" value="1"/>
</dbReference>
<comment type="caution">
    <text evidence="5">The sequence shown here is derived from an EMBL/GenBank/DDBJ whole genome shotgun (WGS) entry which is preliminary data.</text>
</comment>
<organism evidence="5 7">
    <name type="scientific">Leyella lascolaii</name>
    <dbReference type="NCBI Taxonomy" id="1776379"/>
    <lineage>
        <taxon>Bacteria</taxon>
        <taxon>Pseudomonadati</taxon>
        <taxon>Bacteroidota</taxon>
        <taxon>Bacteroidia</taxon>
        <taxon>Bacteroidales</taxon>
        <taxon>Prevotellaceae</taxon>
        <taxon>Leyella</taxon>
    </lineage>
</organism>
<evidence type="ECO:0000256" key="2">
    <source>
        <dbReference type="PIRSR" id="PIRSR640198-2"/>
    </source>
</evidence>
<evidence type="ECO:0000313" key="7">
    <source>
        <dbReference type="Proteomes" id="UP001168478"/>
    </source>
</evidence>
<reference evidence="5" key="2">
    <citation type="submission" date="2023-08" db="EMBL/GenBank/DDBJ databases">
        <title>Identification and characterization of horizontal gene transfer across gut microbiota members of farm animals based on homology search.</title>
        <authorList>
            <person name="Schwarzerova J."/>
            <person name="Nykrynova M."/>
            <person name="Jureckova K."/>
            <person name="Cejkova D."/>
            <person name="Rychlik I."/>
        </authorList>
    </citation>
    <scope>NUCLEOTIDE SEQUENCE</scope>
    <source>
        <strain evidence="5">ET15</strain>
        <strain evidence="4">ET37</strain>
    </source>
</reference>
<dbReference type="SUPFAM" id="SSF140931">
    <property type="entry name" value="Fic-like"/>
    <property type="match status" value="1"/>
</dbReference>
<dbReference type="EMBL" id="JAUEIE010000004">
    <property type="protein sequence ID" value="MDN0022482.1"/>
    <property type="molecule type" value="Genomic_DNA"/>
</dbReference>
<keyword evidence="6" id="KW-1185">Reference proteome</keyword>
<dbReference type="GO" id="GO:0005524">
    <property type="term" value="F:ATP binding"/>
    <property type="evidence" value="ECO:0007669"/>
    <property type="project" value="UniProtKB-KW"/>
</dbReference>
<dbReference type="Proteomes" id="UP001168478">
    <property type="component" value="Unassembled WGS sequence"/>
</dbReference>
<proteinExistence type="predicted"/>
<evidence type="ECO:0000259" key="3">
    <source>
        <dbReference type="PROSITE" id="PS51459"/>
    </source>
</evidence>
<gene>
    <name evidence="4" type="ORF">QVN81_05510</name>
    <name evidence="5" type="ORF">QVN84_08315</name>
</gene>
<dbReference type="EMBL" id="JAUEIF010000006">
    <property type="protein sequence ID" value="MDN0025521.1"/>
    <property type="molecule type" value="Genomic_DNA"/>
</dbReference>
<keyword evidence="2" id="KW-0067">ATP-binding</keyword>
<dbReference type="Gene3D" id="1.10.3290.10">
    <property type="entry name" value="Fido-like domain"/>
    <property type="match status" value="1"/>
</dbReference>
<evidence type="ECO:0000313" key="4">
    <source>
        <dbReference type="EMBL" id="MDN0022482.1"/>
    </source>
</evidence>
<dbReference type="AlphaFoldDB" id="A0AAW7JNA2"/>
<dbReference type="InterPro" id="IPR036597">
    <property type="entry name" value="Fido-like_dom_sf"/>
</dbReference>
<evidence type="ECO:0000256" key="1">
    <source>
        <dbReference type="PIRSR" id="PIRSR640198-1"/>
    </source>
</evidence>
<dbReference type="InterPro" id="IPR040198">
    <property type="entry name" value="Fido_containing"/>
</dbReference>
<evidence type="ECO:0000313" key="6">
    <source>
        <dbReference type="Proteomes" id="UP001167831"/>
    </source>
</evidence>
<feature type="active site" evidence="1">
    <location>
        <position position="204"/>
    </location>
</feature>
<dbReference type="Proteomes" id="UP001167831">
    <property type="component" value="Unassembled WGS sequence"/>
</dbReference>
<sequence>MKLTGFRKHLTGEAEFMSYVPTPLTEIHVVHTAELDGLIEEVENSVRQLNAYASQLPYDHIRQLMLYEAENSCMLAFGGQTSNADTTTKEGNALKEDTANLLKATSYAVEAMDGLPLSARLLKNAHYLMCDSDRYDKMYPGEFRTSPVWIGQKGNSLKEATFVPPVYEDMTDSFTDLERYINYECSENVFVRAALIHYQFEMIHPFIDGNGRIGRLLNTLYLMNQDALEYPILQLSAALNKKMLGYYMRIQNVNDTREYDDWVRFYLNALKSAASVRI</sequence>
<dbReference type="Pfam" id="PF02661">
    <property type="entry name" value="Fic"/>
    <property type="match status" value="1"/>
</dbReference>
<dbReference type="PANTHER" id="PTHR13504:SF38">
    <property type="entry name" value="FIDO DOMAIN-CONTAINING PROTEIN"/>
    <property type="match status" value="1"/>
</dbReference>
<name>A0AAW7JNA2_9BACT</name>
<dbReference type="RefSeq" id="WP_289825013.1">
    <property type="nucleotide sequence ID" value="NZ_JAUEIE010000004.1"/>
</dbReference>
<dbReference type="InterPro" id="IPR003812">
    <property type="entry name" value="Fido"/>
</dbReference>
<feature type="domain" description="Fido" evidence="3">
    <location>
        <begin position="117"/>
        <end position="268"/>
    </location>
</feature>
<protein>
    <submittedName>
        <fullName evidence="5">Fic family protein</fullName>
    </submittedName>
</protein>
<feature type="binding site" evidence="2">
    <location>
        <begin position="208"/>
        <end position="215"/>
    </location>
    <ligand>
        <name>ATP</name>
        <dbReference type="ChEBI" id="CHEBI:30616"/>
    </ligand>
</feature>
<reference evidence="5" key="1">
    <citation type="submission" date="2023-06" db="EMBL/GenBank/DDBJ databases">
        <authorList>
            <person name="Zeman M."/>
            <person name="Kubasova T."/>
            <person name="Jahodarova E."/>
            <person name="Nykrynova M."/>
            <person name="Rychlik I."/>
        </authorList>
    </citation>
    <scope>NUCLEOTIDE SEQUENCE</scope>
    <source>
        <strain evidence="5">ET15</strain>
        <strain evidence="4">ET37</strain>
    </source>
</reference>
<evidence type="ECO:0000313" key="5">
    <source>
        <dbReference type="EMBL" id="MDN0025521.1"/>
    </source>
</evidence>
<keyword evidence="2" id="KW-0547">Nucleotide-binding</keyword>
<accession>A0AAW7JNA2</accession>